<protein>
    <submittedName>
        <fullName evidence="2">Uncharacterized protein</fullName>
    </submittedName>
</protein>
<evidence type="ECO:0000256" key="1">
    <source>
        <dbReference type="SAM" id="SignalP"/>
    </source>
</evidence>
<sequence length="87" mass="8960">MKILASAFLFLLFAVPAFADDNIASDQCGAIQVDDALDGILEAGRGCCSHHGGMSGQCSNGRVVCRDGTLSPTCKCRADELQPGNGA</sequence>
<dbReference type="RefSeq" id="WP_407845085.1">
    <property type="nucleotide sequence ID" value="NZ_BAAFSG010000001.1"/>
</dbReference>
<evidence type="ECO:0000313" key="3">
    <source>
        <dbReference type="Proteomes" id="UP001628192"/>
    </source>
</evidence>
<evidence type="ECO:0000313" key="2">
    <source>
        <dbReference type="EMBL" id="GAB1254996.1"/>
    </source>
</evidence>
<accession>A0ABQ0EBL8</accession>
<gene>
    <name evidence="2" type="ORF">Defa_24830</name>
</gene>
<feature type="signal peptide" evidence="1">
    <location>
        <begin position="1"/>
        <end position="19"/>
    </location>
</feature>
<proteinExistence type="predicted"/>
<reference evidence="2 3" key="1">
    <citation type="journal article" date="2025" name="Int. J. Syst. Evol. Microbiol.">
        <title>Desulfovibrio falkowii sp. nov., Porphyromonas miyakawae sp. nov., Mediterraneibacter flintii sp. nov. and Owariibacterium komagatae gen. nov., sp. nov., isolated from human faeces.</title>
        <authorList>
            <person name="Hamaguchi T."/>
            <person name="Ohara M."/>
            <person name="Hisatomi A."/>
            <person name="Sekiguchi K."/>
            <person name="Takeda J.I."/>
            <person name="Ueyama J."/>
            <person name="Ito M."/>
            <person name="Nishiwaki H."/>
            <person name="Ogi T."/>
            <person name="Hirayama M."/>
            <person name="Ohkuma M."/>
            <person name="Sakamoto M."/>
            <person name="Ohno K."/>
        </authorList>
    </citation>
    <scope>NUCLEOTIDE SEQUENCE [LARGE SCALE GENOMIC DNA]</scope>
    <source>
        <strain evidence="2 3">13CB8C</strain>
    </source>
</reference>
<feature type="chain" id="PRO_5047479665" evidence="1">
    <location>
        <begin position="20"/>
        <end position="87"/>
    </location>
</feature>
<dbReference type="EMBL" id="BAAFSG010000001">
    <property type="protein sequence ID" value="GAB1254996.1"/>
    <property type="molecule type" value="Genomic_DNA"/>
</dbReference>
<dbReference type="Proteomes" id="UP001628192">
    <property type="component" value="Unassembled WGS sequence"/>
</dbReference>
<organism evidence="2 3">
    <name type="scientific">Desulfovibrio falkowii</name>
    <dbReference type="NCBI Taxonomy" id="3136602"/>
    <lineage>
        <taxon>Bacteria</taxon>
        <taxon>Pseudomonadati</taxon>
        <taxon>Thermodesulfobacteriota</taxon>
        <taxon>Desulfovibrionia</taxon>
        <taxon>Desulfovibrionales</taxon>
        <taxon>Desulfovibrionaceae</taxon>
        <taxon>Desulfovibrio</taxon>
    </lineage>
</organism>
<comment type="caution">
    <text evidence="2">The sequence shown here is derived from an EMBL/GenBank/DDBJ whole genome shotgun (WGS) entry which is preliminary data.</text>
</comment>
<keyword evidence="3" id="KW-1185">Reference proteome</keyword>
<keyword evidence="1" id="KW-0732">Signal</keyword>
<name>A0ABQ0EBL8_9BACT</name>